<evidence type="ECO:0000259" key="2">
    <source>
        <dbReference type="Pfam" id="PF07786"/>
    </source>
</evidence>
<dbReference type="Proteomes" id="UP001198220">
    <property type="component" value="Unassembled WGS sequence"/>
</dbReference>
<feature type="transmembrane region" description="Helical" evidence="1">
    <location>
        <begin position="96"/>
        <end position="114"/>
    </location>
</feature>
<feature type="transmembrane region" description="Helical" evidence="1">
    <location>
        <begin position="121"/>
        <end position="138"/>
    </location>
</feature>
<sequence length="250" mass="29003">MKERYVLLDSIRGITLLSMILYHGMFDLVEIYGLYVPWFVERPGYIWQQSICWIFILLSGFCWNLGKRHLKRGLVISAWGLLITGVTYAFMPSEKILFGILTFTGTAMLLLIPLSKVLERIPSWMGFAGSFLLFGLTRNVNRGIWGFELLHFGRVPKVLYRGLFMTFLGFPDPEFFSGDYFPLFPWIFLYLTGYFLYGMFMKFPEVKNALRIHLPVPFLEAAGRHSLLLYLLHQPLLMLVFTAADVLKIL</sequence>
<dbReference type="RefSeq" id="WP_308459641.1">
    <property type="nucleotide sequence ID" value="NZ_JAJEPS010000010.1"/>
</dbReference>
<evidence type="ECO:0000313" key="4">
    <source>
        <dbReference type="Proteomes" id="UP001198220"/>
    </source>
</evidence>
<feature type="domain" description="Heparan-alpha-glucosaminide N-acetyltransferase catalytic" evidence="2">
    <location>
        <begin position="4"/>
        <end position="235"/>
    </location>
</feature>
<feature type="transmembrane region" description="Helical" evidence="1">
    <location>
        <begin position="183"/>
        <end position="200"/>
    </location>
</feature>
<reference evidence="3 4" key="1">
    <citation type="submission" date="2021-10" db="EMBL/GenBank/DDBJ databases">
        <title>Anaerobic single-cell dispensing facilitates the cultivation of human gut bacteria.</title>
        <authorList>
            <person name="Afrizal A."/>
        </authorList>
    </citation>
    <scope>NUCLEOTIDE SEQUENCE [LARGE SCALE GENOMIC DNA]</scope>
    <source>
        <strain evidence="3 4">CLA-AA-H276</strain>
    </source>
</reference>
<feature type="transmembrane region" description="Helical" evidence="1">
    <location>
        <begin position="20"/>
        <end position="40"/>
    </location>
</feature>
<evidence type="ECO:0000313" key="3">
    <source>
        <dbReference type="EMBL" id="MCC2126737.1"/>
    </source>
</evidence>
<keyword evidence="1" id="KW-0472">Membrane</keyword>
<dbReference type="AlphaFoldDB" id="A0AAE3A664"/>
<accession>A0AAE3A664</accession>
<feature type="transmembrane region" description="Helical" evidence="1">
    <location>
        <begin position="73"/>
        <end position="90"/>
    </location>
</feature>
<gene>
    <name evidence="3" type="ORF">LKD36_11155</name>
</gene>
<evidence type="ECO:0000256" key="1">
    <source>
        <dbReference type="SAM" id="Phobius"/>
    </source>
</evidence>
<proteinExistence type="predicted"/>
<organism evidence="3 4">
    <name type="scientific">Hominiventricola filiformis</name>
    <dbReference type="NCBI Taxonomy" id="2885352"/>
    <lineage>
        <taxon>Bacteria</taxon>
        <taxon>Bacillati</taxon>
        <taxon>Bacillota</taxon>
        <taxon>Clostridia</taxon>
        <taxon>Lachnospirales</taxon>
        <taxon>Lachnospiraceae</taxon>
        <taxon>Hominiventricola</taxon>
    </lineage>
</organism>
<keyword evidence="1" id="KW-0812">Transmembrane</keyword>
<dbReference type="InterPro" id="IPR012429">
    <property type="entry name" value="HGSNAT_cat"/>
</dbReference>
<protein>
    <submittedName>
        <fullName evidence="3">DUF1624 domain-containing protein</fullName>
    </submittedName>
</protein>
<keyword evidence="4" id="KW-1185">Reference proteome</keyword>
<comment type="caution">
    <text evidence="3">The sequence shown here is derived from an EMBL/GenBank/DDBJ whole genome shotgun (WGS) entry which is preliminary data.</text>
</comment>
<feature type="transmembrane region" description="Helical" evidence="1">
    <location>
        <begin position="46"/>
        <end position="66"/>
    </location>
</feature>
<keyword evidence="1" id="KW-1133">Transmembrane helix</keyword>
<name>A0AAE3A664_9FIRM</name>
<dbReference type="Pfam" id="PF07786">
    <property type="entry name" value="HGSNAT_cat"/>
    <property type="match status" value="1"/>
</dbReference>
<dbReference type="EMBL" id="JAJEPS010000010">
    <property type="protein sequence ID" value="MCC2126737.1"/>
    <property type="molecule type" value="Genomic_DNA"/>
</dbReference>